<sequence>MSFLDPVSNDYVYIPGSQGYFVPAGETDPVNLGFIDAAEIELAVEEQEKKGLNSNGVRVVVKKELTSVNATVKLTLGSLTDFNRALSLMGDAGTSGAAETFQLGDKVFQIEAGGHKSGIASNAGIRGQLVLRGVNPSGKKALVVLWDVELRPSSARSLTGEDFGSIEVSGTAYPVSGKPTGEEIGMERTLTGEVTDAA</sequence>
<dbReference type="RefSeq" id="WP_108221128.1">
    <property type="nucleotide sequence ID" value="NZ_QAOT01000009.1"/>
</dbReference>
<comment type="caution">
    <text evidence="1">The sequence shown here is derived from an EMBL/GenBank/DDBJ whole genome shotgun (WGS) entry which is preliminary data.</text>
</comment>
<protein>
    <recommendedName>
        <fullName evidence="3">Phage tail protein</fullName>
    </recommendedName>
</protein>
<dbReference type="Proteomes" id="UP000244060">
    <property type="component" value="Unassembled WGS sequence"/>
</dbReference>
<evidence type="ECO:0008006" key="3">
    <source>
        <dbReference type="Google" id="ProtNLM"/>
    </source>
</evidence>
<proteinExistence type="predicted"/>
<dbReference type="AlphaFoldDB" id="A0A2T5K722"/>
<organism evidence="1 2">
    <name type="scientific">Cereibacter azotoformans</name>
    <dbReference type="NCBI Taxonomy" id="43057"/>
    <lineage>
        <taxon>Bacteria</taxon>
        <taxon>Pseudomonadati</taxon>
        <taxon>Pseudomonadota</taxon>
        <taxon>Alphaproteobacteria</taxon>
        <taxon>Rhodobacterales</taxon>
        <taxon>Paracoccaceae</taxon>
        <taxon>Cereibacter</taxon>
    </lineage>
</organism>
<dbReference type="OrthoDB" id="8441432at2"/>
<gene>
    <name evidence="1" type="ORF">C8J28_109186</name>
</gene>
<evidence type="ECO:0000313" key="2">
    <source>
        <dbReference type="Proteomes" id="UP000244060"/>
    </source>
</evidence>
<reference evidence="1 2" key="1">
    <citation type="submission" date="2018-04" db="EMBL/GenBank/DDBJ databases">
        <title>Genomic Encyclopedia of Type Strains, Phase III (KMG-III): the genomes of soil and plant-associated and newly described type strains.</title>
        <authorList>
            <person name="Whitman W."/>
        </authorList>
    </citation>
    <scope>NUCLEOTIDE SEQUENCE [LARGE SCALE GENOMIC DNA]</scope>
    <source>
        <strain evidence="1 2">KA25</strain>
    </source>
</reference>
<accession>A0A2T5K722</accession>
<evidence type="ECO:0000313" key="1">
    <source>
        <dbReference type="EMBL" id="PTR18226.1"/>
    </source>
</evidence>
<dbReference type="EMBL" id="QAOT01000009">
    <property type="protein sequence ID" value="PTR18226.1"/>
    <property type="molecule type" value="Genomic_DNA"/>
</dbReference>
<name>A0A2T5K722_9RHOB</name>
<keyword evidence="2" id="KW-1185">Reference proteome</keyword>